<reference evidence="1 2" key="1">
    <citation type="journal article" date="2016" name="Environ. Microbiol.">
        <title>Genomic resolution of a cold subsurface aquifer community provides metabolic insights for novel microbes adapted to high CO concentrations.</title>
        <authorList>
            <person name="Probst A.J."/>
            <person name="Castelle C.J."/>
            <person name="Singh A."/>
            <person name="Brown C.T."/>
            <person name="Anantharaman K."/>
            <person name="Sharon I."/>
            <person name="Hug L.A."/>
            <person name="Burstein D."/>
            <person name="Emerson J.B."/>
            <person name="Thomas B.C."/>
            <person name="Banfield J.F."/>
        </authorList>
    </citation>
    <scope>NUCLEOTIDE SEQUENCE [LARGE SCALE GENOMIC DNA]</scope>
    <source>
        <strain evidence="1">CG2_30_44_31</strain>
    </source>
</reference>
<organism evidence="1 2">
    <name type="scientific">Candidatus Beckwithbacteria bacterium CG2_30_44_31</name>
    <dbReference type="NCBI Taxonomy" id="1805035"/>
    <lineage>
        <taxon>Bacteria</taxon>
        <taxon>Candidatus Beckwithiibacteriota</taxon>
    </lineage>
</organism>
<evidence type="ECO:0000313" key="2">
    <source>
        <dbReference type="Proteomes" id="UP000183605"/>
    </source>
</evidence>
<protein>
    <recommendedName>
        <fullName evidence="3">Nucleotidyl transferase AbiEii/AbiGii toxin family protein</fullName>
    </recommendedName>
</protein>
<dbReference type="Proteomes" id="UP000183605">
    <property type="component" value="Unassembled WGS sequence"/>
</dbReference>
<dbReference type="Gene3D" id="3.10.450.620">
    <property type="entry name" value="JHP933, nucleotidyltransferase-like core domain"/>
    <property type="match status" value="1"/>
</dbReference>
<comment type="caution">
    <text evidence="1">The sequence shown here is derived from an EMBL/GenBank/DDBJ whole genome shotgun (WGS) entry which is preliminary data.</text>
</comment>
<name>A0A1J5B9Y1_9BACT</name>
<dbReference type="AlphaFoldDB" id="A0A1J5B9Y1"/>
<accession>A0A1J5B9Y1</accession>
<evidence type="ECO:0008006" key="3">
    <source>
        <dbReference type="Google" id="ProtNLM"/>
    </source>
</evidence>
<dbReference type="InterPro" id="IPR014942">
    <property type="entry name" value="AbiEii"/>
</dbReference>
<dbReference type="EMBL" id="MNXQ01000027">
    <property type="protein sequence ID" value="OIP03694.1"/>
    <property type="molecule type" value="Genomic_DNA"/>
</dbReference>
<dbReference type="Pfam" id="PF08843">
    <property type="entry name" value="AbiEii"/>
    <property type="match status" value="1"/>
</dbReference>
<evidence type="ECO:0000313" key="1">
    <source>
        <dbReference type="EMBL" id="OIP03694.1"/>
    </source>
</evidence>
<proteinExistence type="predicted"/>
<sequence>MIDQSLIKTIAKKQQTTEVNSRREYVQHLFLNYFYQQPSTNKIFFKGGTALRLVYGSPRFSEDLDFSSPLADINLIERAALEVLREIEKEGIKTEIVESKSTSGGYLGIFSFKLAEVIVALQLEISSRDRRVKGEVVTVAGDFIPAYTIVVLPLEQLVGQKIRALQERQKPRDWYDLYFILRANLLPVSQRAVLNQVLLKLKTTKINFAGELKLFLPQSHWPVIKNFKESLTREIKKFI</sequence>
<gene>
    <name evidence="1" type="ORF">AUK18_01385</name>
</gene>